<comment type="caution">
    <text evidence="2">The sequence shown here is derived from an EMBL/GenBank/DDBJ whole genome shotgun (WGS) entry which is preliminary data.</text>
</comment>
<proteinExistence type="predicted"/>
<gene>
    <name evidence="2" type="ORF">HNR53_001789</name>
</gene>
<organism evidence="2 3">
    <name type="scientific">Bacillus benzoevorans</name>
    <dbReference type="NCBI Taxonomy" id="1456"/>
    <lineage>
        <taxon>Bacteria</taxon>
        <taxon>Bacillati</taxon>
        <taxon>Bacillota</taxon>
        <taxon>Bacilli</taxon>
        <taxon>Bacillales</taxon>
        <taxon>Bacillaceae</taxon>
        <taxon>Bacillus</taxon>
    </lineage>
</organism>
<keyword evidence="3" id="KW-1185">Reference proteome</keyword>
<feature type="compositionally biased region" description="Basic and acidic residues" evidence="1">
    <location>
        <begin position="1"/>
        <end position="15"/>
    </location>
</feature>
<sequence>MSYKDHLDPQSERFHHTNTRRKRTKNQVNGETQVTQNTIILRSNAKAHHW</sequence>
<protein>
    <recommendedName>
        <fullName evidence="4">YpzG family protein</fullName>
    </recommendedName>
</protein>
<dbReference type="AlphaFoldDB" id="A0A7X0HR33"/>
<evidence type="ECO:0000313" key="2">
    <source>
        <dbReference type="EMBL" id="MBB6445171.1"/>
    </source>
</evidence>
<evidence type="ECO:0000256" key="1">
    <source>
        <dbReference type="SAM" id="MobiDB-lite"/>
    </source>
</evidence>
<dbReference type="InterPro" id="IPR025413">
    <property type="entry name" value="YpzG-like"/>
</dbReference>
<dbReference type="Proteomes" id="UP000531594">
    <property type="component" value="Unassembled WGS sequence"/>
</dbReference>
<feature type="region of interest" description="Disordered" evidence="1">
    <location>
        <begin position="1"/>
        <end position="34"/>
    </location>
</feature>
<dbReference type="Pfam" id="PF14139">
    <property type="entry name" value="YpzG"/>
    <property type="match status" value="1"/>
</dbReference>
<reference evidence="2 3" key="1">
    <citation type="submission" date="2020-08" db="EMBL/GenBank/DDBJ databases">
        <title>Genomic Encyclopedia of Type Strains, Phase IV (KMG-IV): sequencing the most valuable type-strain genomes for metagenomic binning, comparative biology and taxonomic classification.</title>
        <authorList>
            <person name="Goeker M."/>
        </authorList>
    </citation>
    <scope>NUCLEOTIDE SEQUENCE [LARGE SCALE GENOMIC DNA]</scope>
    <source>
        <strain evidence="2 3">DSM 5391</strain>
    </source>
</reference>
<feature type="compositionally biased region" description="Basic residues" evidence="1">
    <location>
        <begin position="16"/>
        <end position="25"/>
    </location>
</feature>
<dbReference type="RefSeq" id="WP_184524968.1">
    <property type="nucleotide sequence ID" value="NZ_JACHGK010000005.1"/>
</dbReference>
<accession>A0A7X0HR33</accession>
<dbReference type="EMBL" id="JACHGK010000005">
    <property type="protein sequence ID" value="MBB6445171.1"/>
    <property type="molecule type" value="Genomic_DNA"/>
</dbReference>
<name>A0A7X0HR33_9BACI</name>
<evidence type="ECO:0008006" key="4">
    <source>
        <dbReference type="Google" id="ProtNLM"/>
    </source>
</evidence>
<evidence type="ECO:0000313" key="3">
    <source>
        <dbReference type="Proteomes" id="UP000531594"/>
    </source>
</evidence>